<dbReference type="AlphaFoldDB" id="A0AAJ2BC30"/>
<sequence length="194" mass="21654">MRAPKAVIKANCLYDGIRKVSEEPDGPSKPFSTTVSNDLSRFDIKFGNGRDSDFSCQNSESALQGTPRYRVQTGPSTARPSFLTVFERTIAKTVLCKTSCQICKTPLQGTVPAATTPNTRVRERFFDPVEAKEKWWARRDSNPQPSGYEPPALTIELQALRCKTRRCAGLQWSSRCVGLALTQFFRCDKPLKIG</sequence>
<evidence type="ECO:0000313" key="2">
    <source>
        <dbReference type="Proteomes" id="UP001255601"/>
    </source>
</evidence>
<accession>A0AAJ2BC30</accession>
<evidence type="ECO:0000313" key="1">
    <source>
        <dbReference type="EMBL" id="MDR6102809.1"/>
    </source>
</evidence>
<protein>
    <submittedName>
        <fullName evidence="1">Uncharacterized protein</fullName>
    </submittedName>
</protein>
<gene>
    <name evidence="1" type="ORF">QE369_003006</name>
</gene>
<dbReference type="Proteomes" id="UP001255601">
    <property type="component" value="Unassembled WGS sequence"/>
</dbReference>
<comment type="caution">
    <text evidence="1">The sequence shown here is derived from an EMBL/GenBank/DDBJ whole genome shotgun (WGS) entry which is preliminary data.</text>
</comment>
<organism evidence="1 2">
    <name type="scientific">Agrobacterium larrymoorei</name>
    <dbReference type="NCBI Taxonomy" id="160699"/>
    <lineage>
        <taxon>Bacteria</taxon>
        <taxon>Pseudomonadati</taxon>
        <taxon>Pseudomonadota</taxon>
        <taxon>Alphaproteobacteria</taxon>
        <taxon>Hyphomicrobiales</taxon>
        <taxon>Rhizobiaceae</taxon>
        <taxon>Rhizobium/Agrobacterium group</taxon>
        <taxon>Agrobacterium</taxon>
    </lineage>
</organism>
<name>A0AAJ2BC30_9HYPH</name>
<reference evidence="1" key="1">
    <citation type="submission" date="2023-08" db="EMBL/GenBank/DDBJ databases">
        <title>Functional and genomic diversity of the sorghum phyllosphere microbiome.</title>
        <authorList>
            <person name="Shade A."/>
        </authorList>
    </citation>
    <scope>NUCLEOTIDE SEQUENCE</scope>
    <source>
        <strain evidence="1">SORGH_AS_0974</strain>
    </source>
</reference>
<proteinExistence type="predicted"/>
<dbReference type="AntiFam" id="ANF00011">
    <property type="entry name" value="tRNA translation"/>
</dbReference>
<dbReference type="EMBL" id="JAVIZC010000003">
    <property type="protein sequence ID" value="MDR6102809.1"/>
    <property type="molecule type" value="Genomic_DNA"/>
</dbReference>